<sequence length="89" mass="10031">MPNISTLGRLCIYEHPLTTNNTTMLTSTMPTPASDPLLVINIDEPEDQTNTKGEKKEKQKKGPTYQDHKDAWLSSSWVEVSEDPSVWDV</sequence>
<evidence type="ECO:0000313" key="2">
    <source>
        <dbReference type="EMBL" id="KAA1111325.1"/>
    </source>
</evidence>
<proteinExistence type="predicted"/>
<name>A0A5B0QDV1_PUCGR</name>
<dbReference type="Proteomes" id="UP000325313">
    <property type="component" value="Unassembled WGS sequence"/>
</dbReference>
<accession>A0A5B0QDV1</accession>
<dbReference type="AlphaFoldDB" id="A0A5B0QDV1"/>
<evidence type="ECO:0000313" key="3">
    <source>
        <dbReference type="Proteomes" id="UP000325313"/>
    </source>
</evidence>
<dbReference type="EMBL" id="VDEP01000288">
    <property type="protein sequence ID" value="KAA1111325.1"/>
    <property type="molecule type" value="Genomic_DNA"/>
</dbReference>
<comment type="caution">
    <text evidence="2">The sequence shown here is derived from an EMBL/GenBank/DDBJ whole genome shotgun (WGS) entry which is preliminary data.</text>
</comment>
<reference evidence="2 3" key="1">
    <citation type="submission" date="2019-05" db="EMBL/GenBank/DDBJ databases">
        <title>Emergence of the Ug99 lineage of the wheat stem rust pathogen through somatic hybridization.</title>
        <authorList>
            <person name="Li F."/>
            <person name="Upadhyaya N.M."/>
            <person name="Sperschneider J."/>
            <person name="Matny O."/>
            <person name="Nguyen-Phuc H."/>
            <person name="Mago R."/>
            <person name="Raley C."/>
            <person name="Miller M.E."/>
            <person name="Silverstein K.A.T."/>
            <person name="Henningsen E."/>
            <person name="Hirsch C.D."/>
            <person name="Visser B."/>
            <person name="Pretorius Z.A."/>
            <person name="Steffenson B.J."/>
            <person name="Schwessinger B."/>
            <person name="Dodds P.N."/>
            <person name="Figueroa M."/>
        </authorList>
    </citation>
    <scope>NUCLEOTIDE SEQUENCE [LARGE SCALE GENOMIC DNA]</scope>
    <source>
        <strain evidence="2 3">Ug99</strain>
    </source>
</reference>
<gene>
    <name evidence="2" type="ORF">PGTUg99_003442</name>
</gene>
<organism evidence="2 3">
    <name type="scientific">Puccinia graminis f. sp. tritici</name>
    <dbReference type="NCBI Taxonomy" id="56615"/>
    <lineage>
        <taxon>Eukaryota</taxon>
        <taxon>Fungi</taxon>
        <taxon>Dikarya</taxon>
        <taxon>Basidiomycota</taxon>
        <taxon>Pucciniomycotina</taxon>
        <taxon>Pucciniomycetes</taxon>
        <taxon>Pucciniales</taxon>
        <taxon>Pucciniaceae</taxon>
        <taxon>Puccinia</taxon>
    </lineage>
</organism>
<evidence type="ECO:0000256" key="1">
    <source>
        <dbReference type="SAM" id="MobiDB-lite"/>
    </source>
</evidence>
<feature type="region of interest" description="Disordered" evidence="1">
    <location>
        <begin position="42"/>
        <end position="67"/>
    </location>
</feature>
<protein>
    <submittedName>
        <fullName evidence="2">Uncharacterized protein</fullName>
    </submittedName>
</protein>